<protein>
    <recommendedName>
        <fullName evidence="3">Cyanate hydratase</fullName>
        <shortName evidence="3">Cyanase</shortName>
        <ecNumber evidence="3">4.2.1.104</ecNumber>
    </recommendedName>
    <alternativeName>
        <fullName evidence="3">Cyanate hydrolase</fullName>
    </alternativeName>
    <alternativeName>
        <fullName evidence="3">Cyanate lyase</fullName>
    </alternativeName>
</protein>
<comment type="function">
    <text evidence="1 3">Catalyzes the reaction of cyanate with bicarbonate to produce ammonia and carbon dioxide.</text>
</comment>
<comment type="caution">
    <text evidence="5">The sequence shown here is derived from an EMBL/GenBank/DDBJ whole genome shotgun (WGS) entry which is preliminary data.</text>
</comment>
<feature type="domain" description="Cyanate lyase C-terminal" evidence="4">
    <location>
        <begin position="75"/>
        <end position="147"/>
    </location>
</feature>
<evidence type="ECO:0000256" key="2">
    <source>
        <dbReference type="ARBA" id="ARBA00023239"/>
    </source>
</evidence>
<keyword evidence="2 3" id="KW-0456">Lyase</keyword>
<dbReference type="Gene3D" id="3.30.1160.10">
    <property type="entry name" value="Cyanate lyase, C-terminal domain"/>
    <property type="match status" value="1"/>
</dbReference>
<dbReference type="NCBIfam" id="NF002773">
    <property type="entry name" value="PRK02866.1"/>
    <property type="match status" value="1"/>
</dbReference>
<dbReference type="HAMAP" id="MF_00535">
    <property type="entry name" value="Cyanate_hydrat"/>
    <property type="match status" value="1"/>
</dbReference>
<dbReference type="PIRSF" id="PIRSF001263">
    <property type="entry name" value="Cyanate_hydratas"/>
    <property type="match status" value="1"/>
</dbReference>
<dbReference type="SUPFAM" id="SSF47413">
    <property type="entry name" value="lambda repressor-like DNA-binding domains"/>
    <property type="match status" value="1"/>
</dbReference>
<evidence type="ECO:0000256" key="1">
    <source>
        <dbReference type="ARBA" id="ARBA00003561"/>
    </source>
</evidence>
<dbReference type="GO" id="GO:0003677">
    <property type="term" value="F:DNA binding"/>
    <property type="evidence" value="ECO:0007669"/>
    <property type="project" value="InterPro"/>
</dbReference>
<evidence type="ECO:0000313" key="5">
    <source>
        <dbReference type="EMBL" id="CAF0702761.1"/>
    </source>
</evidence>
<proteinExistence type="inferred from homology"/>
<feature type="active site" evidence="3">
    <location>
        <position position="88"/>
    </location>
</feature>
<sequence length="147" mass="16744">MNRLELTSMILEAKRRKGLRWIDLAKAIGKSREWTAAALLGQMPLSEDDAKRIGQLLDLPAEAVEQLQWIPYRGAGTPQVPTDPVLYRFYEILLVYGPALRALIHEDFGDGIMSAIDFQIKVERVPHPEGDRVRITLDGKFLPYRVF</sequence>
<dbReference type="RefSeq" id="WP_174582375.1">
    <property type="nucleotide sequence ID" value="NZ_CAJNOB010000045.1"/>
</dbReference>
<feature type="active site" evidence="3">
    <location>
        <position position="91"/>
    </location>
</feature>
<dbReference type="PANTHER" id="PTHR34186">
    <property type="entry name" value="CYANATE HYDRATASE"/>
    <property type="match status" value="1"/>
</dbReference>
<dbReference type="AlphaFoldDB" id="A0A8J2BV28"/>
<evidence type="ECO:0000313" key="6">
    <source>
        <dbReference type="Proteomes" id="UP000663859"/>
    </source>
</evidence>
<dbReference type="Pfam" id="PF02560">
    <property type="entry name" value="Cyanate_lyase"/>
    <property type="match status" value="1"/>
</dbReference>
<dbReference type="InterPro" id="IPR048564">
    <property type="entry name" value="CYNS_N"/>
</dbReference>
<evidence type="ECO:0000259" key="4">
    <source>
        <dbReference type="SMART" id="SM01116"/>
    </source>
</evidence>
<evidence type="ECO:0000256" key="3">
    <source>
        <dbReference type="HAMAP-Rule" id="MF_00535"/>
    </source>
</evidence>
<dbReference type="PRINTS" id="PR01693">
    <property type="entry name" value="CYANASE"/>
</dbReference>
<keyword evidence="6" id="KW-1185">Reference proteome</keyword>
<dbReference type="PANTHER" id="PTHR34186:SF2">
    <property type="entry name" value="CYANATE HYDRATASE"/>
    <property type="match status" value="1"/>
</dbReference>
<dbReference type="Proteomes" id="UP000663859">
    <property type="component" value="Unassembled WGS sequence"/>
</dbReference>
<dbReference type="SUPFAM" id="SSF55234">
    <property type="entry name" value="Cyanase C-terminal domain"/>
    <property type="match status" value="1"/>
</dbReference>
<gene>
    <name evidence="3 5" type="primary">cynS</name>
    <name evidence="5" type="ORF">MPNT_50182</name>
</gene>
<dbReference type="InterPro" id="IPR036581">
    <property type="entry name" value="Cyanate_lyase_C_sf"/>
</dbReference>
<dbReference type="EC" id="4.2.1.104" evidence="3"/>
<feature type="active site" evidence="3">
    <location>
        <position position="114"/>
    </location>
</feature>
<organism evidence="5 6">
    <name type="scientific">Candidatus Methylacidithermus pantelleriae</name>
    <dbReference type="NCBI Taxonomy" id="2744239"/>
    <lineage>
        <taxon>Bacteria</taxon>
        <taxon>Pseudomonadati</taxon>
        <taxon>Verrucomicrobiota</taxon>
        <taxon>Methylacidiphilae</taxon>
        <taxon>Methylacidiphilales</taxon>
        <taxon>Methylacidiphilaceae</taxon>
        <taxon>Candidatus Methylacidithermus</taxon>
    </lineage>
</organism>
<dbReference type="InterPro" id="IPR010982">
    <property type="entry name" value="Lambda_DNA-bd_dom_sf"/>
</dbReference>
<reference evidence="5" key="1">
    <citation type="submission" date="2021-02" db="EMBL/GenBank/DDBJ databases">
        <authorList>
            <person name="Cremers G."/>
            <person name="Picone N."/>
        </authorList>
    </citation>
    <scope>NUCLEOTIDE SEQUENCE</scope>
    <source>
        <strain evidence="5">PQ17</strain>
    </source>
</reference>
<comment type="catalytic activity">
    <reaction evidence="3">
        <text>cyanate + hydrogencarbonate + 3 H(+) = NH4(+) + 2 CO2</text>
        <dbReference type="Rhea" id="RHEA:11120"/>
        <dbReference type="ChEBI" id="CHEBI:15378"/>
        <dbReference type="ChEBI" id="CHEBI:16526"/>
        <dbReference type="ChEBI" id="CHEBI:17544"/>
        <dbReference type="ChEBI" id="CHEBI:28938"/>
        <dbReference type="ChEBI" id="CHEBI:29195"/>
        <dbReference type="EC" id="4.2.1.104"/>
    </reaction>
</comment>
<dbReference type="Pfam" id="PF21291">
    <property type="entry name" value="CYNS_N"/>
    <property type="match status" value="1"/>
</dbReference>
<dbReference type="InterPro" id="IPR008076">
    <property type="entry name" value="Cyanase"/>
</dbReference>
<comment type="similarity">
    <text evidence="3">Belongs to the cyanase family.</text>
</comment>
<dbReference type="SMART" id="SM01116">
    <property type="entry name" value="Cyanate_lyase"/>
    <property type="match status" value="1"/>
</dbReference>
<dbReference type="Gene3D" id="1.10.260.40">
    <property type="entry name" value="lambda repressor-like DNA-binding domains"/>
    <property type="match status" value="1"/>
</dbReference>
<dbReference type="EMBL" id="CAJNOB010000045">
    <property type="protein sequence ID" value="CAF0702761.1"/>
    <property type="molecule type" value="Genomic_DNA"/>
</dbReference>
<dbReference type="CDD" id="cd00559">
    <property type="entry name" value="Cyanase_C"/>
    <property type="match status" value="1"/>
</dbReference>
<name>A0A8J2BV28_9BACT</name>
<dbReference type="NCBIfam" id="TIGR00673">
    <property type="entry name" value="cynS"/>
    <property type="match status" value="1"/>
</dbReference>
<dbReference type="GO" id="GO:0008824">
    <property type="term" value="F:cyanate hydratase activity"/>
    <property type="evidence" value="ECO:0007669"/>
    <property type="project" value="UniProtKB-UniRule"/>
</dbReference>
<accession>A0A8J2BV28</accession>
<dbReference type="InterPro" id="IPR003712">
    <property type="entry name" value="Cyanate_lyase_C"/>
</dbReference>